<dbReference type="KEGG" id="mgk:FSB76_05615"/>
<dbReference type="Proteomes" id="UP000321362">
    <property type="component" value="Chromosome"/>
</dbReference>
<dbReference type="RefSeq" id="WP_147052593.1">
    <property type="nucleotide sequence ID" value="NZ_CP042437.1"/>
</dbReference>
<organism evidence="1 2">
    <name type="scientific">Mucilaginibacter ginsenosidivorax</name>
    <dbReference type="NCBI Taxonomy" id="862126"/>
    <lineage>
        <taxon>Bacteria</taxon>
        <taxon>Pseudomonadati</taxon>
        <taxon>Bacteroidota</taxon>
        <taxon>Sphingobacteriia</taxon>
        <taxon>Sphingobacteriales</taxon>
        <taxon>Sphingobacteriaceae</taxon>
        <taxon>Mucilaginibacter</taxon>
    </lineage>
</organism>
<dbReference type="Pfam" id="PF20391">
    <property type="entry name" value="DUF6686"/>
    <property type="match status" value="1"/>
</dbReference>
<dbReference type="AlphaFoldDB" id="A0A5B8VV46"/>
<proteinExistence type="predicted"/>
<gene>
    <name evidence="1" type="ORF">FSB76_05615</name>
</gene>
<reference evidence="1 2" key="1">
    <citation type="journal article" date="2013" name="J. Microbiol.">
        <title>Mucilaginibacter ginsenosidivorax sp. nov., with ginsenoside converting activity isolated from sediment.</title>
        <authorList>
            <person name="Kim J.K."/>
            <person name="Choi T.E."/>
            <person name="Liu Q.M."/>
            <person name="Park H.Y."/>
            <person name="Yi T.H."/>
            <person name="Yoon M.H."/>
            <person name="Kim S.C."/>
            <person name="Im W.T."/>
        </authorList>
    </citation>
    <scope>NUCLEOTIDE SEQUENCE [LARGE SCALE GENOMIC DNA]</scope>
    <source>
        <strain evidence="1 2">KHI28</strain>
    </source>
</reference>
<dbReference type="EMBL" id="CP042437">
    <property type="protein sequence ID" value="QEC75447.1"/>
    <property type="molecule type" value="Genomic_DNA"/>
</dbReference>
<dbReference type="OrthoDB" id="981414at2"/>
<evidence type="ECO:0000313" key="2">
    <source>
        <dbReference type="Proteomes" id="UP000321362"/>
    </source>
</evidence>
<dbReference type="InterPro" id="IPR046508">
    <property type="entry name" value="DUF6686"/>
</dbReference>
<accession>A0A5B8VV46</accession>
<protein>
    <submittedName>
        <fullName evidence="1">Uncharacterized protein</fullName>
    </submittedName>
</protein>
<evidence type="ECO:0000313" key="1">
    <source>
        <dbReference type="EMBL" id="QEC75447.1"/>
    </source>
</evidence>
<name>A0A5B8VV46_9SPHI</name>
<keyword evidence="2" id="KW-1185">Reference proteome</keyword>
<sequence>MCDAKVLSQVGASVISRCHECRCIFIWNNNLILSFTPEQFIQFRDFTLELNFENYTFPFPDGQERMVMRTPVNDVQFTFSSDEWEDFHAAMDEAVYMQEVYSLMDGRE</sequence>